<feature type="transmembrane region" description="Helical" evidence="8">
    <location>
        <begin position="258"/>
        <end position="280"/>
    </location>
</feature>
<dbReference type="InterPro" id="IPR047817">
    <property type="entry name" value="ABC2_TM_bact-type"/>
</dbReference>
<evidence type="ECO:0000313" key="11">
    <source>
        <dbReference type="Proteomes" id="UP000823619"/>
    </source>
</evidence>
<feature type="domain" description="ABC transmembrane type-2" evidence="9">
    <location>
        <begin position="132"/>
        <end position="372"/>
    </location>
</feature>
<evidence type="ECO:0000313" key="10">
    <source>
        <dbReference type="EMBL" id="MBO8445835.1"/>
    </source>
</evidence>
<comment type="subcellular location">
    <subcellularLocation>
        <location evidence="1 8">Cell membrane</location>
        <topology evidence="1 8">Multi-pass membrane protein</topology>
    </subcellularLocation>
</comment>
<dbReference type="Proteomes" id="UP000823619">
    <property type="component" value="Unassembled WGS sequence"/>
</dbReference>
<evidence type="ECO:0000256" key="3">
    <source>
        <dbReference type="ARBA" id="ARBA00022448"/>
    </source>
</evidence>
<feature type="transmembrane region" description="Helical" evidence="8">
    <location>
        <begin position="346"/>
        <end position="366"/>
    </location>
</feature>
<evidence type="ECO:0000256" key="5">
    <source>
        <dbReference type="ARBA" id="ARBA00022692"/>
    </source>
</evidence>
<gene>
    <name evidence="10" type="ORF">IAC23_09150</name>
</gene>
<dbReference type="InterPro" id="IPR000412">
    <property type="entry name" value="ABC_2_transport"/>
</dbReference>
<dbReference type="AlphaFoldDB" id="A0A9D9EGA5"/>
<evidence type="ECO:0000256" key="2">
    <source>
        <dbReference type="ARBA" id="ARBA00007783"/>
    </source>
</evidence>
<name>A0A9D9EGA5_9BACT</name>
<sequence>MKEFFAFVKKEFLHIFRDTKTLLVLVGLPTALIVLFGFAISTEIRNVNVGVCAPDGDPAVMRLMEKVDKSEYFTYVGRYDSEAGIDRAMRRGEIDAALLFEDDFMSKMMKPGGAEIAVITDATNPNNASMEVMYLTGIVTEYFRDDLQEAAMLNASSAGGNLVPNLRMLYNPQLKSSYNFVPGIMGLILLLICALMTSVSIVREKETGSMEVLLVSPIKPINIVLAKMIPYFVISCVVLVNILLLTIFVLKVPVAGSFFWMILVSVIYIILSLGIGMLVSTLVKTQIIATLICGMLFMVPVMMLSGMLYPIESMPRVFQWLAQLVPAKWFIEAIRKIMIEGVPVRFVLKEMTILVLMATVIFTAAVKKFNDRLE</sequence>
<dbReference type="InterPro" id="IPR051449">
    <property type="entry name" value="ABC-2_transporter_component"/>
</dbReference>
<protein>
    <recommendedName>
        <fullName evidence="8">Transport permease protein</fullName>
    </recommendedName>
</protein>
<dbReference type="PRINTS" id="PR00164">
    <property type="entry name" value="ABC2TRNSPORT"/>
</dbReference>
<keyword evidence="6 8" id="KW-1133">Transmembrane helix</keyword>
<keyword evidence="4 8" id="KW-1003">Cell membrane</keyword>
<dbReference type="PANTHER" id="PTHR30294">
    <property type="entry name" value="MEMBRANE COMPONENT OF ABC TRANSPORTER YHHJ-RELATED"/>
    <property type="match status" value="1"/>
</dbReference>
<comment type="caution">
    <text evidence="10">The sequence shown here is derived from an EMBL/GenBank/DDBJ whole genome shotgun (WGS) entry which is preliminary data.</text>
</comment>
<feature type="transmembrane region" description="Helical" evidence="8">
    <location>
        <begin position="287"/>
        <end position="311"/>
    </location>
</feature>
<reference evidence="10" key="2">
    <citation type="journal article" date="2021" name="PeerJ">
        <title>Extensive microbial diversity within the chicken gut microbiome revealed by metagenomics and culture.</title>
        <authorList>
            <person name="Gilroy R."/>
            <person name="Ravi A."/>
            <person name="Getino M."/>
            <person name="Pursley I."/>
            <person name="Horton D.L."/>
            <person name="Alikhan N.F."/>
            <person name="Baker D."/>
            <person name="Gharbi K."/>
            <person name="Hall N."/>
            <person name="Watson M."/>
            <person name="Adriaenssens E.M."/>
            <person name="Foster-Nyarko E."/>
            <person name="Jarju S."/>
            <person name="Secka A."/>
            <person name="Antonio M."/>
            <person name="Oren A."/>
            <person name="Chaudhuri R.R."/>
            <person name="La Ragione R."/>
            <person name="Hildebrand F."/>
            <person name="Pallen M.J."/>
        </authorList>
    </citation>
    <scope>NUCLEOTIDE SEQUENCE</scope>
    <source>
        <strain evidence="10">D5-748</strain>
    </source>
</reference>
<evidence type="ECO:0000256" key="6">
    <source>
        <dbReference type="ARBA" id="ARBA00022989"/>
    </source>
</evidence>
<accession>A0A9D9EGA5</accession>
<dbReference type="Pfam" id="PF12698">
    <property type="entry name" value="ABC2_membrane_3"/>
    <property type="match status" value="1"/>
</dbReference>
<keyword evidence="3 8" id="KW-0813">Transport</keyword>
<evidence type="ECO:0000256" key="4">
    <source>
        <dbReference type="ARBA" id="ARBA00022475"/>
    </source>
</evidence>
<dbReference type="GO" id="GO:0140359">
    <property type="term" value="F:ABC-type transporter activity"/>
    <property type="evidence" value="ECO:0007669"/>
    <property type="project" value="InterPro"/>
</dbReference>
<dbReference type="InterPro" id="IPR013525">
    <property type="entry name" value="ABC2_TM"/>
</dbReference>
<dbReference type="Gene3D" id="3.40.1710.10">
    <property type="entry name" value="abc type-2 transporter like domain"/>
    <property type="match status" value="1"/>
</dbReference>
<keyword evidence="5 8" id="KW-0812">Transmembrane</keyword>
<organism evidence="10 11">
    <name type="scientific">Candidatus Cryptobacteroides merdavium</name>
    <dbReference type="NCBI Taxonomy" id="2840769"/>
    <lineage>
        <taxon>Bacteria</taxon>
        <taxon>Pseudomonadati</taxon>
        <taxon>Bacteroidota</taxon>
        <taxon>Bacteroidia</taxon>
        <taxon>Bacteroidales</taxon>
        <taxon>Candidatus Cryptobacteroides</taxon>
    </lineage>
</organism>
<dbReference type="PROSITE" id="PS51012">
    <property type="entry name" value="ABC_TM2"/>
    <property type="match status" value="1"/>
</dbReference>
<evidence type="ECO:0000259" key="9">
    <source>
        <dbReference type="PROSITE" id="PS51012"/>
    </source>
</evidence>
<dbReference type="PANTHER" id="PTHR30294:SF29">
    <property type="entry name" value="MULTIDRUG ABC TRANSPORTER PERMEASE YBHS-RELATED"/>
    <property type="match status" value="1"/>
</dbReference>
<proteinExistence type="inferred from homology"/>
<feature type="transmembrane region" description="Helical" evidence="8">
    <location>
        <begin position="21"/>
        <end position="40"/>
    </location>
</feature>
<keyword evidence="7 8" id="KW-0472">Membrane</keyword>
<reference evidence="10" key="1">
    <citation type="submission" date="2020-10" db="EMBL/GenBank/DDBJ databases">
        <authorList>
            <person name="Gilroy R."/>
        </authorList>
    </citation>
    <scope>NUCLEOTIDE SEQUENCE</scope>
    <source>
        <strain evidence="10">D5-748</strain>
    </source>
</reference>
<dbReference type="GO" id="GO:0043190">
    <property type="term" value="C:ATP-binding cassette (ABC) transporter complex"/>
    <property type="evidence" value="ECO:0007669"/>
    <property type="project" value="InterPro"/>
</dbReference>
<dbReference type="EMBL" id="JADIMO010000116">
    <property type="protein sequence ID" value="MBO8445835.1"/>
    <property type="molecule type" value="Genomic_DNA"/>
</dbReference>
<evidence type="ECO:0000256" key="1">
    <source>
        <dbReference type="ARBA" id="ARBA00004651"/>
    </source>
</evidence>
<feature type="transmembrane region" description="Helical" evidence="8">
    <location>
        <begin position="180"/>
        <end position="202"/>
    </location>
</feature>
<evidence type="ECO:0000256" key="7">
    <source>
        <dbReference type="ARBA" id="ARBA00023136"/>
    </source>
</evidence>
<evidence type="ECO:0000256" key="8">
    <source>
        <dbReference type="RuleBase" id="RU361157"/>
    </source>
</evidence>
<comment type="similarity">
    <text evidence="2 8">Belongs to the ABC-2 integral membrane protein family.</text>
</comment>
<feature type="transmembrane region" description="Helical" evidence="8">
    <location>
        <begin position="229"/>
        <end position="252"/>
    </location>
</feature>